<evidence type="ECO:0000256" key="2">
    <source>
        <dbReference type="ARBA" id="ARBA00022771"/>
    </source>
</evidence>
<dbReference type="InterPro" id="IPR052819">
    <property type="entry name" value="Chromatin_regulatory_protein"/>
</dbReference>
<dbReference type="SMART" id="SM00249">
    <property type="entry name" value="PHD"/>
    <property type="match status" value="2"/>
</dbReference>
<feature type="region of interest" description="Disordered" evidence="5">
    <location>
        <begin position="634"/>
        <end position="733"/>
    </location>
</feature>
<feature type="compositionally biased region" description="Polar residues" evidence="5">
    <location>
        <begin position="748"/>
        <end position="760"/>
    </location>
</feature>
<evidence type="ECO:0000313" key="8">
    <source>
        <dbReference type="Proteomes" id="UP000235672"/>
    </source>
</evidence>
<dbReference type="InterPro" id="IPR019787">
    <property type="entry name" value="Znf_PHD-finger"/>
</dbReference>
<name>A0A2J6PZE7_9HELO</name>
<feature type="compositionally biased region" description="Low complexity" evidence="5">
    <location>
        <begin position="555"/>
        <end position="599"/>
    </location>
</feature>
<dbReference type="SUPFAM" id="SSF57903">
    <property type="entry name" value="FYVE/PHD zinc finger"/>
    <property type="match status" value="2"/>
</dbReference>
<dbReference type="GO" id="GO:0008270">
    <property type="term" value="F:zinc ion binding"/>
    <property type="evidence" value="ECO:0007669"/>
    <property type="project" value="UniProtKB-KW"/>
</dbReference>
<feature type="region of interest" description="Disordered" evidence="5">
    <location>
        <begin position="747"/>
        <end position="810"/>
    </location>
</feature>
<keyword evidence="2 4" id="KW-0863">Zinc-finger</keyword>
<feature type="compositionally biased region" description="Polar residues" evidence="5">
    <location>
        <begin position="380"/>
        <end position="397"/>
    </location>
</feature>
<feature type="compositionally biased region" description="Basic and acidic residues" evidence="5">
    <location>
        <begin position="636"/>
        <end position="648"/>
    </location>
</feature>
<feature type="region of interest" description="Disordered" evidence="5">
    <location>
        <begin position="327"/>
        <end position="443"/>
    </location>
</feature>
<dbReference type="EMBL" id="KZ613489">
    <property type="protein sequence ID" value="PMD19378.1"/>
    <property type="molecule type" value="Genomic_DNA"/>
</dbReference>
<dbReference type="InterPro" id="IPR013083">
    <property type="entry name" value="Znf_RING/FYVE/PHD"/>
</dbReference>
<dbReference type="Proteomes" id="UP000235672">
    <property type="component" value="Unassembled WGS sequence"/>
</dbReference>
<dbReference type="Gene3D" id="3.30.40.10">
    <property type="entry name" value="Zinc/RING finger domain, C3HC4 (zinc finger)"/>
    <property type="match status" value="2"/>
</dbReference>
<feature type="compositionally biased region" description="Basic and acidic residues" evidence="5">
    <location>
        <begin position="715"/>
        <end position="728"/>
    </location>
</feature>
<dbReference type="InterPro" id="IPR011011">
    <property type="entry name" value="Znf_FYVE_PHD"/>
</dbReference>
<dbReference type="GO" id="GO:0032221">
    <property type="term" value="C:Rpd3S complex"/>
    <property type="evidence" value="ECO:0007669"/>
    <property type="project" value="TreeGrafter"/>
</dbReference>
<feature type="compositionally biased region" description="Basic and acidic residues" evidence="5">
    <location>
        <begin position="664"/>
        <end position="673"/>
    </location>
</feature>
<feature type="compositionally biased region" description="Polar residues" evidence="5">
    <location>
        <begin position="795"/>
        <end position="807"/>
    </location>
</feature>
<feature type="region of interest" description="Disordered" evidence="5">
    <location>
        <begin position="1"/>
        <end position="61"/>
    </location>
</feature>
<feature type="region of interest" description="Disordered" evidence="5">
    <location>
        <begin position="529"/>
        <end position="599"/>
    </location>
</feature>
<feature type="compositionally biased region" description="Low complexity" evidence="5">
    <location>
        <begin position="175"/>
        <end position="186"/>
    </location>
</feature>
<dbReference type="CDD" id="cd15534">
    <property type="entry name" value="PHD2_PHF12_Rco1"/>
    <property type="match status" value="1"/>
</dbReference>
<dbReference type="Pfam" id="PF00628">
    <property type="entry name" value="PHD"/>
    <property type="match status" value="1"/>
</dbReference>
<dbReference type="PROSITE" id="PS01359">
    <property type="entry name" value="ZF_PHD_1"/>
    <property type="match status" value="1"/>
</dbReference>
<evidence type="ECO:0000256" key="5">
    <source>
        <dbReference type="SAM" id="MobiDB-lite"/>
    </source>
</evidence>
<feature type="compositionally biased region" description="Pro residues" evidence="5">
    <location>
        <begin position="187"/>
        <end position="198"/>
    </location>
</feature>
<dbReference type="PROSITE" id="PS50016">
    <property type="entry name" value="ZF_PHD_2"/>
    <property type="match status" value="1"/>
</dbReference>
<dbReference type="PANTHER" id="PTHR47636:SF1">
    <property type="entry name" value="TRANSCRIPTIONAL REGULATORY PROTEIN RCO1"/>
    <property type="match status" value="1"/>
</dbReference>
<keyword evidence="1" id="KW-0479">Metal-binding</keyword>
<dbReference type="STRING" id="1745343.A0A2J6PZE7"/>
<dbReference type="CDD" id="cd15535">
    <property type="entry name" value="PHD1_Rco1"/>
    <property type="match status" value="1"/>
</dbReference>
<feature type="compositionally biased region" description="Low complexity" evidence="5">
    <location>
        <begin position="24"/>
        <end position="34"/>
    </location>
</feature>
<keyword evidence="8" id="KW-1185">Reference proteome</keyword>
<proteinExistence type="predicted"/>
<organism evidence="7 8">
    <name type="scientific">Hyaloscypha hepaticicola</name>
    <dbReference type="NCBI Taxonomy" id="2082293"/>
    <lineage>
        <taxon>Eukaryota</taxon>
        <taxon>Fungi</taxon>
        <taxon>Dikarya</taxon>
        <taxon>Ascomycota</taxon>
        <taxon>Pezizomycotina</taxon>
        <taxon>Leotiomycetes</taxon>
        <taxon>Helotiales</taxon>
        <taxon>Hyaloscyphaceae</taxon>
        <taxon>Hyaloscypha</taxon>
    </lineage>
</organism>
<protein>
    <recommendedName>
        <fullName evidence="6">PHD-type domain-containing protein</fullName>
    </recommendedName>
</protein>
<evidence type="ECO:0000313" key="7">
    <source>
        <dbReference type="EMBL" id="PMD19378.1"/>
    </source>
</evidence>
<evidence type="ECO:0000256" key="3">
    <source>
        <dbReference type="ARBA" id="ARBA00022833"/>
    </source>
</evidence>
<feature type="compositionally biased region" description="Low complexity" evidence="5">
    <location>
        <begin position="425"/>
        <end position="434"/>
    </location>
</feature>
<evidence type="ECO:0000259" key="6">
    <source>
        <dbReference type="PROSITE" id="PS50016"/>
    </source>
</evidence>
<feature type="compositionally biased region" description="Polar residues" evidence="5">
    <location>
        <begin position="98"/>
        <end position="116"/>
    </location>
</feature>
<evidence type="ECO:0000256" key="4">
    <source>
        <dbReference type="PROSITE-ProRule" id="PRU00146"/>
    </source>
</evidence>
<dbReference type="InterPro" id="IPR001965">
    <property type="entry name" value="Znf_PHD"/>
</dbReference>
<feature type="region of interest" description="Disordered" evidence="5">
    <location>
        <begin position="93"/>
        <end position="217"/>
    </location>
</feature>
<dbReference type="OrthoDB" id="5876363at2759"/>
<feature type="domain" description="PHD-type" evidence="6">
    <location>
        <begin position="813"/>
        <end position="861"/>
    </location>
</feature>
<dbReference type="GO" id="GO:0006357">
    <property type="term" value="P:regulation of transcription by RNA polymerase II"/>
    <property type="evidence" value="ECO:0007669"/>
    <property type="project" value="TreeGrafter"/>
</dbReference>
<keyword evidence="3" id="KW-0862">Zinc</keyword>
<gene>
    <name evidence="7" type="ORF">NA56DRAFT_200859</name>
</gene>
<sequence length="1364" mass="146165">MATPSTRPTRSRMASPFLPASQNAAADTKTTLADASEKTQGTLDGWSEPPLPPPRPSFMDAGIERHGVVQNMAPLGALPTPKVIKLATKPEEVLFGRTANSKRSVPSAVSTPSESVMTPEPPTNPPRQRSASIKTIDEVESAPQTPQAPLSARKSASRQSVPPPQHNGQGVFQLQPSPISITNNIPRPTPPTPQPAPPVQLQGTPGPTLGADGLPLTNLDKTDRVVEEAVQEAVDLQRWPTAYALRTLYDDHRSNPRIVRLIEAVYYGRASEANYVEFKSIMRHKKREGKKDRTGEYYFNGDGSDPAPNTKEITPAPVIPAIPIEVIQPPPRPYQTPYRDMGPKSISLAGRSSSVSALPATASPKEGEENEHISKKHRSNSFQPVSTEVNGTPTANGMGTGSPARANGASNSAKSTPHKSRRARSQSTSSSLSSVDPETFEGENPMMAGADNSSRIVSLSPAANANANANVNANAHAHAHAPNLVLTRLGGHPLAGLGLSLGGAAKPHVSPYTSHNNFVAAASSAETLARNQHQPISAPVPPREKTGPKLGFFKPTPSTPASAPVTDTTTKSSALKSPTTSTSTSLANNPPASTTAAASTSTSMAPAALAASSSNSSASSFHHFPSSFKAKSLAKFKGDPYDPNDKTSRLRRRARETTNAINGDIRDSFERHQVQVASSQREQETDSEGADADSVAVPKVSKRPAKVRLLNNKTKTRESTRQRDKYDSDNLSSPTLLSFQADVAPGSLSVSRAGTPNNFGRPTRKARTGTGLRVKTSPMKKKGALPAGIPRASGERNSPTGNGASSHNQDDNDDYCSACGGNGDLVCCDGCTRSFHFKCVDPPMIQGSLPDEWFCNICQAGRPGREDPIPGTFGPLLLYLDAKNPSAFTLPKSIREYFVDVKTGADGEYEEAGTGKPKNTRGGWDEAPDYYRLKDGKGKAILCHECHGAASHPNRMIISCSFCGLNWHLDCLPNPLAKEPSQGRQWRCPAHVDDLLAQVPATLAPAHRFRRIKGASAIKPAISRGIKNNGYIEIETEPSEDEEEQGFYEQREYGHVYKLPEQGIKLDFISKVRREGGGYLPSRFATRPPKPVSRLTWNQRSVNEQQAALNLASLAARGPQDSDLSQIINTLLAEAPPAVIEMMALDQVDALSDKLPTHLIMSMKLLFDKLYEKITPLEDNHVQVSAPISARVSTRGSATPAPISALASARGSVRGSATPAPRSASIPAEVVEPEVEKIVVRDATPNTIEEPAEDAMIEDSIVEELTADAASVEAVTDQSPIETATPIEAPEVVVSPIQTQVEATLIEAAPISVVTETEHEHEKMDEDPVEYPVQTSVEKQVEPVVELRAEPEIQHEDADTEMLL</sequence>
<dbReference type="InterPro" id="IPR019786">
    <property type="entry name" value="Zinc_finger_PHD-type_CS"/>
</dbReference>
<evidence type="ECO:0000256" key="1">
    <source>
        <dbReference type="ARBA" id="ARBA00022723"/>
    </source>
</evidence>
<accession>A0A2J6PZE7</accession>
<reference evidence="7 8" key="1">
    <citation type="submission" date="2016-05" db="EMBL/GenBank/DDBJ databases">
        <title>A degradative enzymes factory behind the ericoid mycorrhizal symbiosis.</title>
        <authorList>
            <consortium name="DOE Joint Genome Institute"/>
            <person name="Martino E."/>
            <person name="Morin E."/>
            <person name="Grelet G."/>
            <person name="Kuo A."/>
            <person name="Kohler A."/>
            <person name="Daghino S."/>
            <person name="Barry K."/>
            <person name="Choi C."/>
            <person name="Cichocki N."/>
            <person name="Clum A."/>
            <person name="Copeland A."/>
            <person name="Hainaut M."/>
            <person name="Haridas S."/>
            <person name="Labutti K."/>
            <person name="Lindquist E."/>
            <person name="Lipzen A."/>
            <person name="Khouja H.-R."/>
            <person name="Murat C."/>
            <person name="Ohm R."/>
            <person name="Olson A."/>
            <person name="Spatafora J."/>
            <person name="Veneault-Fourrey C."/>
            <person name="Henrissat B."/>
            <person name="Grigoriev I."/>
            <person name="Martin F."/>
            <person name="Perotto S."/>
        </authorList>
    </citation>
    <scope>NUCLEOTIDE SEQUENCE [LARGE SCALE GENOMIC DNA]</scope>
    <source>
        <strain evidence="7 8">UAMH 7357</strain>
    </source>
</reference>
<dbReference type="PANTHER" id="PTHR47636">
    <property type="entry name" value="TRANSCRIPTIONAL REGULATORY PROTEIN RCO1"/>
    <property type="match status" value="1"/>
</dbReference>